<feature type="region of interest" description="Disordered" evidence="1">
    <location>
        <begin position="336"/>
        <end position="390"/>
    </location>
</feature>
<accession>A0A350NYU8</accession>
<comment type="caution">
    <text evidence="2">The sequence shown here is derived from an EMBL/GenBank/DDBJ whole genome shotgun (WGS) entry which is preliminary data.</text>
</comment>
<sequence>MGAFNTAWLVLKNKRKLRQIGEGGFRGVYEGDNKNEVIKVPRRRTYEGDLSHNALMNAFAQLGYPVEPEKPQILPPHKAINSVGTAGGLAMDPVIVRPFNTLGYTQRRADIVDKNKIADMMDERERDIGDDLRGKEGYNFYGRTDLRDYTSPAVFSINDLKPRNLGVYDDNIKAIDAGTVRPKKILNHDFNSLSARLAHLPETERRSLVNLFSDKSQFQDIGDFDFSRDNALSVGERQRMKESNPIKLRDLGYKISTADGVYQTPMEQAHDAYAAYLEDVRAMQFANSMVEDPYQTKLNEFVDPNTESGSQSSLREQAIAGQIGMDRRKLIERQTGNADVGATHTYPGYPGLETLFPPPAPKVEPPPQPYVPMNQYTKTASTRGGPAAGA</sequence>
<evidence type="ECO:0000313" key="2">
    <source>
        <dbReference type="EMBL" id="HAW74215.1"/>
    </source>
</evidence>
<name>A0A350NYU8_9ALTE</name>
<protein>
    <submittedName>
        <fullName evidence="2">Uncharacterized protein</fullName>
    </submittedName>
</protein>
<organism evidence="2 3">
    <name type="scientific">Alteromonas australica</name>
    <dbReference type="NCBI Taxonomy" id="589873"/>
    <lineage>
        <taxon>Bacteria</taxon>
        <taxon>Pseudomonadati</taxon>
        <taxon>Pseudomonadota</taxon>
        <taxon>Gammaproteobacteria</taxon>
        <taxon>Alteromonadales</taxon>
        <taxon>Alteromonadaceae</taxon>
        <taxon>Alteromonas/Salinimonas group</taxon>
        <taxon>Alteromonas</taxon>
    </lineage>
</organism>
<reference evidence="2 3" key="1">
    <citation type="journal article" date="2018" name="Nat. Biotechnol.">
        <title>A standardized bacterial taxonomy based on genome phylogeny substantially revises the tree of life.</title>
        <authorList>
            <person name="Parks D.H."/>
            <person name="Chuvochina M."/>
            <person name="Waite D.W."/>
            <person name="Rinke C."/>
            <person name="Skarshewski A."/>
            <person name="Chaumeil P.A."/>
            <person name="Hugenholtz P."/>
        </authorList>
    </citation>
    <scope>NUCLEOTIDE SEQUENCE [LARGE SCALE GENOMIC DNA]</scope>
    <source>
        <strain evidence="2">UBA11978</strain>
    </source>
</reference>
<feature type="compositionally biased region" description="Pro residues" evidence="1">
    <location>
        <begin position="356"/>
        <end position="370"/>
    </location>
</feature>
<gene>
    <name evidence="2" type="ORF">DCW74_00585</name>
</gene>
<dbReference type="EMBL" id="DNAN01000022">
    <property type="protein sequence ID" value="HAW74215.1"/>
    <property type="molecule type" value="Genomic_DNA"/>
</dbReference>
<dbReference type="AlphaFoldDB" id="A0A350NYU8"/>
<dbReference type="Proteomes" id="UP000263517">
    <property type="component" value="Unassembled WGS sequence"/>
</dbReference>
<evidence type="ECO:0000313" key="3">
    <source>
        <dbReference type="Proteomes" id="UP000263517"/>
    </source>
</evidence>
<evidence type="ECO:0000256" key="1">
    <source>
        <dbReference type="SAM" id="MobiDB-lite"/>
    </source>
</evidence>
<proteinExistence type="predicted"/>